<dbReference type="EMBL" id="CAJVPP010001291">
    <property type="protein sequence ID" value="CAG8546540.1"/>
    <property type="molecule type" value="Genomic_DNA"/>
</dbReference>
<evidence type="ECO:0000313" key="2">
    <source>
        <dbReference type="Proteomes" id="UP000789375"/>
    </source>
</evidence>
<proteinExistence type="predicted"/>
<sequence>MEITGDNISALSSIENNLSCDMKMITCTNSEDTPFDEISRLIVTQPLIEIKLLNKL</sequence>
<reference evidence="1" key="1">
    <citation type="submission" date="2021-06" db="EMBL/GenBank/DDBJ databases">
        <authorList>
            <person name="Kallberg Y."/>
            <person name="Tangrot J."/>
            <person name="Rosling A."/>
        </authorList>
    </citation>
    <scope>NUCLEOTIDE SEQUENCE</scope>
    <source>
        <strain evidence="1">87-6 pot B 2015</strain>
    </source>
</reference>
<keyword evidence="2" id="KW-1185">Reference proteome</keyword>
<dbReference type="Proteomes" id="UP000789375">
    <property type="component" value="Unassembled WGS sequence"/>
</dbReference>
<accession>A0A9N9AXT8</accession>
<gene>
    <name evidence="1" type="ORF">FMOSSE_LOCUS6247</name>
</gene>
<organism evidence="1 2">
    <name type="scientific">Funneliformis mosseae</name>
    <name type="common">Endomycorrhizal fungus</name>
    <name type="synonym">Glomus mosseae</name>
    <dbReference type="NCBI Taxonomy" id="27381"/>
    <lineage>
        <taxon>Eukaryota</taxon>
        <taxon>Fungi</taxon>
        <taxon>Fungi incertae sedis</taxon>
        <taxon>Mucoromycota</taxon>
        <taxon>Glomeromycotina</taxon>
        <taxon>Glomeromycetes</taxon>
        <taxon>Glomerales</taxon>
        <taxon>Glomeraceae</taxon>
        <taxon>Funneliformis</taxon>
    </lineage>
</organism>
<name>A0A9N9AXT8_FUNMO</name>
<evidence type="ECO:0000313" key="1">
    <source>
        <dbReference type="EMBL" id="CAG8546540.1"/>
    </source>
</evidence>
<comment type="caution">
    <text evidence="1">The sequence shown here is derived from an EMBL/GenBank/DDBJ whole genome shotgun (WGS) entry which is preliminary data.</text>
</comment>
<protein>
    <submittedName>
        <fullName evidence="1">14990_t:CDS:1</fullName>
    </submittedName>
</protein>
<dbReference type="AlphaFoldDB" id="A0A9N9AXT8"/>